<feature type="domain" description="FAS1" evidence="2">
    <location>
        <begin position="34"/>
        <end position="100"/>
    </location>
</feature>
<comment type="caution">
    <text evidence="3">The sequence shown here is derived from an EMBL/GenBank/DDBJ whole genome shotgun (WGS) entry which is preliminary data.</text>
</comment>
<dbReference type="Proteomes" id="UP001501469">
    <property type="component" value="Unassembled WGS sequence"/>
</dbReference>
<keyword evidence="4" id="KW-1185">Reference proteome</keyword>
<dbReference type="Pfam" id="PF02469">
    <property type="entry name" value="Fasciclin"/>
    <property type="match status" value="1"/>
</dbReference>
<dbReference type="PROSITE" id="PS51257">
    <property type="entry name" value="PROKAR_LIPOPROTEIN"/>
    <property type="match status" value="1"/>
</dbReference>
<evidence type="ECO:0000259" key="2">
    <source>
        <dbReference type="PROSITE" id="PS50213"/>
    </source>
</evidence>
<dbReference type="SUPFAM" id="SSF82153">
    <property type="entry name" value="FAS1 domain"/>
    <property type="match status" value="1"/>
</dbReference>
<dbReference type="RefSeq" id="WP_345055976.1">
    <property type="nucleotide sequence ID" value="NZ_BAABDK010000023.1"/>
</dbReference>
<feature type="signal peptide" evidence="1">
    <location>
        <begin position="1"/>
        <end position="23"/>
    </location>
</feature>
<proteinExistence type="predicted"/>
<gene>
    <name evidence="3" type="ORF">GCM10022409_29480</name>
</gene>
<dbReference type="EMBL" id="BAABDK010000023">
    <property type="protein sequence ID" value="GAA4041578.1"/>
    <property type="molecule type" value="Genomic_DNA"/>
</dbReference>
<name>A0ABP7UES1_9BACT</name>
<evidence type="ECO:0000256" key="1">
    <source>
        <dbReference type="SAM" id="SignalP"/>
    </source>
</evidence>
<sequence>MRQFLLALCFVPLLAAFSGAACAQAVKPVPAPAGKTVAQTLAQIRSASSFNAGLKVAKLDSLLNGSAKQQYTVFVPSNEALARLQEHGLGLASITGWGLD</sequence>
<feature type="chain" id="PRO_5045042707" description="FAS1 domain-containing protein" evidence="1">
    <location>
        <begin position="24"/>
        <end position="100"/>
    </location>
</feature>
<protein>
    <recommendedName>
        <fullName evidence="2">FAS1 domain-containing protein</fullName>
    </recommendedName>
</protein>
<organism evidence="3 4">
    <name type="scientific">Hymenobacter glaciei</name>
    <dbReference type="NCBI Taxonomy" id="877209"/>
    <lineage>
        <taxon>Bacteria</taxon>
        <taxon>Pseudomonadati</taxon>
        <taxon>Bacteroidota</taxon>
        <taxon>Cytophagia</taxon>
        <taxon>Cytophagales</taxon>
        <taxon>Hymenobacteraceae</taxon>
        <taxon>Hymenobacter</taxon>
    </lineage>
</organism>
<evidence type="ECO:0000313" key="3">
    <source>
        <dbReference type="EMBL" id="GAA4041578.1"/>
    </source>
</evidence>
<dbReference type="InterPro" id="IPR036378">
    <property type="entry name" value="FAS1_dom_sf"/>
</dbReference>
<reference evidence="4" key="1">
    <citation type="journal article" date="2019" name="Int. J. Syst. Evol. Microbiol.">
        <title>The Global Catalogue of Microorganisms (GCM) 10K type strain sequencing project: providing services to taxonomists for standard genome sequencing and annotation.</title>
        <authorList>
            <consortium name="The Broad Institute Genomics Platform"/>
            <consortium name="The Broad Institute Genome Sequencing Center for Infectious Disease"/>
            <person name="Wu L."/>
            <person name="Ma J."/>
        </authorList>
    </citation>
    <scope>NUCLEOTIDE SEQUENCE [LARGE SCALE GENOMIC DNA]</scope>
    <source>
        <strain evidence="4">JCM 17225</strain>
    </source>
</reference>
<keyword evidence="1" id="KW-0732">Signal</keyword>
<dbReference type="PROSITE" id="PS50213">
    <property type="entry name" value="FAS1"/>
    <property type="match status" value="1"/>
</dbReference>
<dbReference type="Gene3D" id="2.30.180.10">
    <property type="entry name" value="FAS1 domain"/>
    <property type="match status" value="1"/>
</dbReference>
<dbReference type="InterPro" id="IPR000782">
    <property type="entry name" value="FAS1_domain"/>
</dbReference>
<accession>A0ABP7UES1</accession>
<evidence type="ECO:0000313" key="4">
    <source>
        <dbReference type="Proteomes" id="UP001501469"/>
    </source>
</evidence>